<reference evidence="3 4" key="1">
    <citation type="submission" date="2015-11" db="EMBL/GenBank/DDBJ databases">
        <title>Draft genome sequences of new species of the genus Lactobacillus isolated from orchardgrass silage.</title>
        <authorList>
            <person name="Tohno M."/>
            <person name="Tanizawa Y."/>
            <person name="Arita M."/>
        </authorList>
    </citation>
    <scope>NUCLEOTIDE SEQUENCE [LARGE SCALE GENOMIC DNA]</scope>
    <source>
        <strain evidence="3 4">IWT126</strain>
    </source>
</reference>
<evidence type="ECO:0000256" key="1">
    <source>
        <dbReference type="ARBA" id="ARBA00023002"/>
    </source>
</evidence>
<dbReference type="RefSeq" id="WP_054655154.1">
    <property type="nucleotide sequence ID" value="NZ_BBFL01000008.1"/>
</dbReference>
<dbReference type="Gene3D" id="3.90.180.10">
    <property type="entry name" value="Medium-chain alcohol dehydrogenases, catalytic domain"/>
    <property type="match status" value="1"/>
</dbReference>
<dbReference type="InterPro" id="IPR036291">
    <property type="entry name" value="NAD(P)-bd_dom_sf"/>
</dbReference>
<dbReference type="CDD" id="cd05289">
    <property type="entry name" value="MDR_like_2"/>
    <property type="match status" value="1"/>
</dbReference>
<dbReference type="Proteomes" id="UP000198402">
    <property type="component" value="Unassembled WGS sequence"/>
</dbReference>
<accession>A0A1Z5IJZ2</accession>
<evidence type="ECO:0000313" key="4">
    <source>
        <dbReference type="Proteomes" id="UP000198402"/>
    </source>
</evidence>
<dbReference type="InterPro" id="IPR002364">
    <property type="entry name" value="Quin_OxRdtase/zeta-crystal_CS"/>
</dbReference>
<evidence type="ECO:0000313" key="3">
    <source>
        <dbReference type="EMBL" id="GAX02006.1"/>
    </source>
</evidence>
<dbReference type="STRING" id="1302250.GCA_001313225_01917"/>
<dbReference type="InterPro" id="IPR013154">
    <property type="entry name" value="ADH-like_N"/>
</dbReference>
<keyword evidence="4" id="KW-1185">Reference proteome</keyword>
<dbReference type="GO" id="GO:0016491">
    <property type="term" value="F:oxidoreductase activity"/>
    <property type="evidence" value="ECO:0007669"/>
    <property type="project" value="UniProtKB-KW"/>
</dbReference>
<dbReference type="InterPro" id="IPR011032">
    <property type="entry name" value="GroES-like_sf"/>
</dbReference>
<name>A0A1Z5IJZ2_9LACO</name>
<protein>
    <submittedName>
        <fullName evidence="3">NADPH:quinone reductase</fullName>
    </submittedName>
</protein>
<dbReference type="SMART" id="SM00829">
    <property type="entry name" value="PKS_ER"/>
    <property type="match status" value="1"/>
</dbReference>
<dbReference type="EMBL" id="BCMG01000011">
    <property type="protein sequence ID" value="GAX02006.1"/>
    <property type="molecule type" value="Genomic_DNA"/>
</dbReference>
<dbReference type="Pfam" id="PF13602">
    <property type="entry name" value="ADH_zinc_N_2"/>
    <property type="match status" value="1"/>
</dbReference>
<keyword evidence="1" id="KW-0560">Oxidoreductase</keyword>
<dbReference type="OrthoDB" id="9792162at2"/>
<dbReference type="Pfam" id="PF08240">
    <property type="entry name" value="ADH_N"/>
    <property type="match status" value="1"/>
</dbReference>
<dbReference type="SUPFAM" id="SSF51735">
    <property type="entry name" value="NAD(P)-binding Rossmann-fold domains"/>
    <property type="match status" value="1"/>
</dbReference>
<organism evidence="3 4">
    <name type="scientific">Secundilactobacillus silagei JCM 19001</name>
    <dbReference type="NCBI Taxonomy" id="1302250"/>
    <lineage>
        <taxon>Bacteria</taxon>
        <taxon>Bacillati</taxon>
        <taxon>Bacillota</taxon>
        <taxon>Bacilli</taxon>
        <taxon>Lactobacillales</taxon>
        <taxon>Lactobacillaceae</taxon>
        <taxon>Secundilactobacillus</taxon>
    </lineage>
</organism>
<dbReference type="PROSITE" id="PS01162">
    <property type="entry name" value="QOR_ZETA_CRYSTAL"/>
    <property type="match status" value="1"/>
</dbReference>
<dbReference type="InterPro" id="IPR050700">
    <property type="entry name" value="YIM1/Zinc_Alcohol_DH_Fams"/>
</dbReference>
<dbReference type="GO" id="GO:0008270">
    <property type="term" value="F:zinc ion binding"/>
    <property type="evidence" value="ECO:0007669"/>
    <property type="project" value="InterPro"/>
</dbReference>
<dbReference type="PANTHER" id="PTHR11695:SF294">
    <property type="entry name" value="RETICULON-4-INTERACTING PROTEIN 1, MITOCHONDRIAL"/>
    <property type="match status" value="1"/>
</dbReference>
<sequence length="311" mass="32194">MQAITIDKLGVDSKFILQDVQQPALPAGQVLVNIKAFSINPMDVAAKLGMLGSPFTDNWSYPLILGWDMAGVVAAVGAGVTTFKVGDRVFGGLPSDHAGNNGSYAEYCVAPLDELAHTPTDLSDAQAAALPIAGMTAYQAITKSLNVQSGEKILIQGGAGGVGSLAVQLAKLRGAYVATTAGPAHTQLLTDLGADQVIDYHQVTPSDVLHDFDGVFDTVGDIDGGLATLQTNGRLITVAAQPTPEELAAPQQVAFQFTQGTGAMLEALGKLVAEGQVKQSIETLPFSAESVTTAQNRVAGRHTTGKLVITL</sequence>
<gene>
    <name evidence="3" type="primary">qor_10</name>
    <name evidence="3" type="ORF">IWT126_02070</name>
</gene>
<proteinExistence type="predicted"/>
<dbReference type="SUPFAM" id="SSF50129">
    <property type="entry name" value="GroES-like"/>
    <property type="match status" value="1"/>
</dbReference>
<dbReference type="Gene3D" id="3.40.50.720">
    <property type="entry name" value="NAD(P)-binding Rossmann-like Domain"/>
    <property type="match status" value="1"/>
</dbReference>
<evidence type="ECO:0000259" key="2">
    <source>
        <dbReference type="SMART" id="SM00829"/>
    </source>
</evidence>
<feature type="domain" description="Enoyl reductase (ER)" evidence="2">
    <location>
        <begin position="10"/>
        <end position="309"/>
    </location>
</feature>
<comment type="caution">
    <text evidence="3">The sequence shown here is derived from an EMBL/GenBank/DDBJ whole genome shotgun (WGS) entry which is preliminary data.</text>
</comment>
<dbReference type="PANTHER" id="PTHR11695">
    <property type="entry name" value="ALCOHOL DEHYDROGENASE RELATED"/>
    <property type="match status" value="1"/>
</dbReference>
<dbReference type="InterPro" id="IPR020843">
    <property type="entry name" value="ER"/>
</dbReference>
<dbReference type="AlphaFoldDB" id="A0A1Z5IJZ2"/>